<dbReference type="OrthoDB" id="7817715at2"/>
<dbReference type="Proteomes" id="UP000275461">
    <property type="component" value="Unassembled WGS sequence"/>
</dbReference>
<reference evidence="2 3" key="1">
    <citation type="submission" date="2018-10" db="EMBL/GenBank/DDBJ databases">
        <title>Genomic Encyclopedia of Type Strains, Phase IV (KMG-IV): sequencing the most valuable type-strain genomes for metagenomic binning, comparative biology and taxonomic classification.</title>
        <authorList>
            <person name="Goeker M."/>
        </authorList>
    </citation>
    <scope>NUCLEOTIDE SEQUENCE [LARGE SCALE GENOMIC DNA]</scope>
    <source>
        <strain evidence="2 3">DSM 12769</strain>
    </source>
</reference>
<gene>
    <name evidence="2" type="ORF">DFR31_1573</name>
</gene>
<dbReference type="InterPro" id="IPR011009">
    <property type="entry name" value="Kinase-like_dom_sf"/>
</dbReference>
<evidence type="ECO:0000313" key="2">
    <source>
        <dbReference type="EMBL" id="RLK51629.1"/>
    </source>
</evidence>
<dbReference type="Pfam" id="PF01636">
    <property type="entry name" value="APH"/>
    <property type="match status" value="1"/>
</dbReference>
<accession>A0A498C913</accession>
<sequence length="362" mass="41665">MGTPSMKSSAEQFDEESVVASLRVGLSERSLGEPQHIERVRRQRRQSSFVARYRVVFPNGEQEDLWAKVLHANPAKEDLKRRLIIRDYDLNCRVYQAFSGDSRFRVPPPLFSFPEQRLIVTRHTPGVRLHDKLLAVPRFARRADVGDDLMHSFRACGQWLRRFQETTDDYYPGAAAGEKPPPKRDIHRLADMTLERITALLDTHYKPLLRCDWEGVRAYVARQCEQAETLNGRTCAVHGDFFPGNLLLDGDGVVGLDFVSAGWGEPLFDLSYFVFQVETWAQRSVGRQHRQLIDAFLKGYDPTLSYVGFWSASPVLRLLFVNYRVARLLSLVPKRPTTWHRRISRHCQIYAAIRDLQKALPA</sequence>
<feature type="domain" description="Aminoglycoside phosphotransferase" evidence="1">
    <location>
        <begin position="153"/>
        <end position="301"/>
    </location>
</feature>
<dbReference type="SUPFAM" id="SSF56112">
    <property type="entry name" value="Protein kinase-like (PK-like)"/>
    <property type="match status" value="1"/>
</dbReference>
<comment type="caution">
    <text evidence="2">The sequence shown here is derived from an EMBL/GenBank/DDBJ whole genome shotgun (WGS) entry which is preliminary data.</text>
</comment>
<dbReference type="GO" id="GO:0016740">
    <property type="term" value="F:transferase activity"/>
    <property type="evidence" value="ECO:0007669"/>
    <property type="project" value="UniProtKB-KW"/>
</dbReference>
<proteinExistence type="predicted"/>
<dbReference type="Gene3D" id="3.90.1200.10">
    <property type="match status" value="1"/>
</dbReference>
<evidence type="ECO:0000259" key="1">
    <source>
        <dbReference type="Pfam" id="PF01636"/>
    </source>
</evidence>
<dbReference type="InterPro" id="IPR002575">
    <property type="entry name" value="Aminoglycoside_PTrfase"/>
</dbReference>
<evidence type="ECO:0000313" key="3">
    <source>
        <dbReference type="Proteomes" id="UP000275461"/>
    </source>
</evidence>
<keyword evidence="3" id="KW-1185">Reference proteome</keyword>
<dbReference type="AlphaFoldDB" id="A0A498C913"/>
<dbReference type="EMBL" id="RCDA01000001">
    <property type="protein sequence ID" value="RLK51629.1"/>
    <property type="molecule type" value="Genomic_DNA"/>
</dbReference>
<protein>
    <submittedName>
        <fullName evidence="2">Phosphotransferase family enzyme</fullName>
    </submittedName>
</protein>
<keyword evidence="2" id="KW-0808">Transferase</keyword>
<organism evidence="2 3">
    <name type="scientific">Alkalispirillum mobile</name>
    <dbReference type="NCBI Taxonomy" id="85925"/>
    <lineage>
        <taxon>Bacteria</taxon>
        <taxon>Pseudomonadati</taxon>
        <taxon>Pseudomonadota</taxon>
        <taxon>Gammaproteobacteria</taxon>
        <taxon>Chromatiales</taxon>
        <taxon>Ectothiorhodospiraceae</taxon>
        <taxon>Alkalispirillum</taxon>
    </lineage>
</organism>
<name>A0A498C913_9GAMM</name>